<evidence type="ECO:0000313" key="2">
    <source>
        <dbReference type="EMBL" id="MBA4536684.1"/>
    </source>
</evidence>
<dbReference type="EMBL" id="JACEIO010000010">
    <property type="protein sequence ID" value="MBA4536684.1"/>
    <property type="molecule type" value="Genomic_DNA"/>
</dbReference>
<proteinExistence type="predicted"/>
<dbReference type="RefSeq" id="WP_163241087.1">
    <property type="nucleotide sequence ID" value="NZ_CP082780.1"/>
</dbReference>
<gene>
    <name evidence="3" type="ORF">G4D64_05850</name>
    <name evidence="2" type="ORF">H1Z61_05880</name>
</gene>
<dbReference type="EMBL" id="JAAIWN010000010">
    <property type="protein sequence ID" value="NEY81052.1"/>
    <property type="molecule type" value="Genomic_DNA"/>
</dbReference>
<reference evidence="2 5" key="2">
    <citation type="submission" date="2020-07" db="EMBL/GenBank/DDBJ databases">
        <authorList>
            <person name="Feng H."/>
        </authorList>
    </citation>
    <scope>NUCLEOTIDE SEQUENCE [LARGE SCALE GENOMIC DNA]</scope>
    <source>
        <strain evidence="5">s-12</strain>
        <strain evidence="2">S-12</strain>
    </source>
</reference>
<organism evidence="3 4">
    <name type="scientific">Bacillus aquiflavi</name>
    <dbReference type="NCBI Taxonomy" id="2672567"/>
    <lineage>
        <taxon>Bacteria</taxon>
        <taxon>Bacillati</taxon>
        <taxon>Bacillota</taxon>
        <taxon>Bacilli</taxon>
        <taxon>Bacillales</taxon>
        <taxon>Bacillaceae</taxon>
        <taxon>Bacillus</taxon>
    </lineage>
</organism>
<dbReference type="Gene3D" id="1.20.120.450">
    <property type="entry name" value="dinb family like domain"/>
    <property type="match status" value="1"/>
</dbReference>
<name>A0A6B3VVN7_9BACI</name>
<accession>A0A6B3VVN7</accession>
<comment type="caution">
    <text evidence="3">The sequence shown here is derived from an EMBL/GenBank/DDBJ whole genome shotgun (WGS) entry which is preliminary data.</text>
</comment>
<evidence type="ECO:0000259" key="1">
    <source>
        <dbReference type="Pfam" id="PF12867"/>
    </source>
</evidence>
<evidence type="ECO:0000313" key="5">
    <source>
        <dbReference type="Proteomes" id="UP000570010"/>
    </source>
</evidence>
<dbReference type="InterPro" id="IPR034660">
    <property type="entry name" value="DinB/YfiT-like"/>
</dbReference>
<dbReference type="AlphaFoldDB" id="A0A6B3VVN7"/>
<dbReference type="InterPro" id="IPR024775">
    <property type="entry name" value="DinB-like"/>
</dbReference>
<dbReference type="Proteomes" id="UP000472971">
    <property type="component" value="Unassembled WGS sequence"/>
</dbReference>
<dbReference type="Pfam" id="PF12867">
    <property type="entry name" value="DinB_2"/>
    <property type="match status" value="1"/>
</dbReference>
<evidence type="ECO:0000313" key="3">
    <source>
        <dbReference type="EMBL" id="NEY81052.1"/>
    </source>
</evidence>
<dbReference type="SUPFAM" id="SSF109854">
    <property type="entry name" value="DinB/YfiT-like putative metalloenzymes"/>
    <property type="match status" value="1"/>
</dbReference>
<reference evidence="3 4" key="1">
    <citation type="submission" date="2020-02" db="EMBL/GenBank/DDBJ databases">
        <title>Bacillus aquiflavi sp. nov., isolated from yellow water of strong flavor Chinese baijiu in Yibin region of China.</title>
        <authorList>
            <person name="Xie J."/>
        </authorList>
    </citation>
    <scope>NUCLEOTIDE SEQUENCE [LARGE SCALE GENOMIC DNA]</scope>
    <source>
        <strain evidence="3 4">3H-10</strain>
    </source>
</reference>
<keyword evidence="4" id="KW-1185">Reference proteome</keyword>
<dbReference type="Proteomes" id="UP000570010">
    <property type="component" value="Unassembled WGS sequence"/>
</dbReference>
<sequence>MTEKNKIITHYENSLMFIKNLEKVSVYEWSTPIKAGKWSVAEIVGHFITWDQFVLTERIPYFFKNNTQLKRPDVEKMNEQSSRKSRAMSKEKIISDFLRTRKDLLKEVQLIGNEYWDKEIRIGGTLLFLSDYFNGLIHHENHHFRQIREWL</sequence>
<evidence type="ECO:0000313" key="4">
    <source>
        <dbReference type="Proteomes" id="UP000472971"/>
    </source>
</evidence>
<protein>
    <submittedName>
        <fullName evidence="3">DinB family protein</fullName>
    </submittedName>
</protein>
<feature type="domain" description="DinB-like" evidence="1">
    <location>
        <begin position="21"/>
        <end position="147"/>
    </location>
</feature>